<comment type="caution">
    <text evidence="11">The sequence shown here is derived from an EMBL/GenBank/DDBJ whole genome shotgun (WGS) entry which is preliminary data.</text>
</comment>
<keyword evidence="9" id="KW-1133">Transmembrane helix</keyword>
<dbReference type="CDD" id="cd14014">
    <property type="entry name" value="STKc_PknB_like"/>
    <property type="match status" value="1"/>
</dbReference>
<dbReference type="PANTHER" id="PTHR43289:SF6">
    <property type="entry name" value="SERINE_THREONINE-PROTEIN KINASE NEKL-3"/>
    <property type="match status" value="1"/>
</dbReference>
<feature type="binding site" evidence="7">
    <location>
        <position position="66"/>
    </location>
    <ligand>
        <name>ATP</name>
        <dbReference type="ChEBI" id="CHEBI:30616"/>
    </ligand>
</feature>
<evidence type="ECO:0000259" key="10">
    <source>
        <dbReference type="PROSITE" id="PS50011"/>
    </source>
</evidence>
<gene>
    <name evidence="11" type="ORF">GIS00_22920</name>
</gene>
<dbReference type="SMART" id="SM00220">
    <property type="entry name" value="S_TKc"/>
    <property type="match status" value="1"/>
</dbReference>
<dbReference type="InterPro" id="IPR008271">
    <property type="entry name" value="Ser/Thr_kinase_AS"/>
</dbReference>
<feature type="transmembrane region" description="Helical" evidence="9">
    <location>
        <begin position="366"/>
        <end position="387"/>
    </location>
</feature>
<dbReference type="AlphaFoldDB" id="A0A7K1FTS2"/>
<evidence type="ECO:0000313" key="11">
    <source>
        <dbReference type="EMBL" id="MTD16789.1"/>
    </source>
</evidence>
<dbReference type="GO" id="GO:0005524">
    <property type="term" value="F:ATP binding"/>
    <property type="evidence" value="ECO:0007669"/>
    <property type="project" value="UniProtKB-UniRule"/>
</dbReference>
<keyword evidence="3" id="KW-0808">Transferase</keyword>
<dbReference type="SUPFAM" id="SSF56112">
    <property type="entry name" value="Protein kinase-like (PK-like)"/>
    <property type="match status" value="1"/>
</dbReference>
<dbReference type="PROSITE" id="PS00108">
    <property type="entry name" value="PROTEIN_KINASE_ST"/>
    <property type="match status" value="1"/>
</dbReference>
<keyword evidence="4 7" id="KW-0547">Nucleotide-binding</keyword>
<dbReference type="PROSITE" id="PS00107">
    <property type="entry name" value="PROTEIN_KINASE_ATP"/>
    <property type="match status" value="1"/>
</dbReference>
<feature type="region of interest" description="Disordered" evidence="8">
    <location>
        <begin position="303"/>
        <end position="344"/>
    </location>
</feature>
<evidence type="ECO:0000256" key="2">
    <source>
        <dbReference type="ARBA" id="ARBA00022527"/>
    </source>
</evidence>
<evidence type="ECO:0000256" key="4">
    <source>
        <dbReference type="ARBA" id="ARBA00022741"/>
    </source>
</evidence>
<feature type="compositionally biased region" description="Low complexity" evidence="8">
    <location>
        <begin position="401"/>
        <end position="474"/>
    </location>
</feature>
<dbReference type="PROSITE" id="PS50011">
    <property type="entry name" value="PROTEIN_KINASE_DOM"/>
    <property type="match status" value="1"/>
</dbReference>
<dbReference type="InterPro" id="IPR000719">
    <property type="entry name" value="Prot_kinase_dom"/>
</dbReference>
<reference evidence="11 12" key="1">
    <citation type="submission" date="2019-11" db="EMBL/GenBank/DDBJ databases">
        <authorList>
            <person name="Jiang L.-Q."/>
        </authorList>
    </citation>
    <scope>NUCLEOTIDE SEQUENCE [LARGE SCALE GENOMIC DNA]</scope>
    <source>
        <strain evidence="11 12">YIM 132087</strain>
    </source>
</reference>
<protein>
    <recommendedName>
        <fullName evidence="1">non-specific serine/threonine protein kinase</fullName>
        <ecNumber evidence="1">2.7.11.1</ecNumber>
    </recommendedName>
</protein>
<evidence type="ECO:0000256" key="3">
    <source>
        <dbReference type="ARBA" id="ARBA00022679"/>
    </source>
</evidence>
<keyword evidence="2" id="KW-0723">Serine/threonine-protein kinase</keyword>
<feature type="domain" description="Protein kinase" evidence="10">
    <location>
        <begin position="37"/>
        <end position="305"/>
    </location>
</feature>
<dbReference type="EC" id="2.7.11.1" evidence="1"/>
<dbReference type="GO" id="GO:0004674">
    <property type="term" value="F:protein serine/threonine kinase activity"/>
    <property type="evidence" value="ECO:0007669"/>
    <property type="project" value="UniProtKB-KW"/>
</dbReference>
<keyword evidence="5 11" id="KW-0418">Kinase</keyword>
<evidence type="ECO:0000256" key="7">
    <source>
        <dbReference type="PROSITE-ProRule" id="PRU10141"/>
    </source>
</evidence>
<organism evidence="11 12">
    <name type="scientific">Nakamurella alba</name>
    <dbReference type="NCBI Taxonomy" id="2665158"/>
    <lineage>
        <taxon>Bacteria</taxon>
        <taxon>Bacillati</taxon>
        <taxon>Actinomycetota</taxon>
        <taxon>Actinomycetes</taxon>
        <taxon>Nakamurellales</taxon>
        <taxon>Nakamurellaceae</taxon>
        <taxon>Nakamurella</taxon>
    </lineage>
</organism>
<evidence type="ECO:0000256" key="5">
    <source>
        <dbReference type="ARBA" id="ARBA00022777"/>
    </source>
</evidence>
<name>A0A7K1FTS2_9ACTN</name>
<keyword evidence="6 7" id="KW-0067">ATP-binding</keyword>
<sequence length="592" mass="61102">MRARRPAALHNERVTAPPGPPSGDDAPRRAFPQVPGVRLDAEVGRGGFATVYRGHQLSVDRDVAVKVDDRRLVDERDRRRFTREIIAAGAVAAHPHIVTLYDGGTTADDHPYLVMELYTGGSYAERIKKSGPVPADEVLDIGFAIADALVAAHGEGILHRDVKPGNILISRYGNPALTDFGLAALPPAGEQYSVTMDSLTPSYAAPEAFGGVEPTASMDIYALGATLYAMLLGRPPRSDPNGASPPLTKLLVLLNEPLPPAGVEGAEDLMPVIWRATAVLPGDRYPTAAAFRDALAAVRAGHPEQAGGLRPFSTPAPVPPGRTDERADTGRTGGSGGSVTQDRTGQGLLDDMVQVSAQRSGRRRPWPVIAAAAVVLALVIGAAVMLGREAAVGGDARIAGGGASSSTAGSLSVTSASPSSVTTSGSVTSSQGSVSTPPSTPTTAPSTPTTAPSTPTTAPSTPTTTTPTTVVINQTPPPVGTCFTNLVTIGSRSTATALDSCDEPHGWEAYGTGVLAATTRSPGLVDVAKDPNVVKTCTQDTLVAYLPPNTSGSFDVRILPPSETDFVLGERGFWCIARIKDSGEVTGSLARG</sequence>
<keyword evidence="9" id="KW-0812">Transmembrane</keyword>
<evidence type="ECO:0000256" key="1">
    <source>
        <dbReference type="ARBA" id="ARBA00012513"/>
    </source>
</evidence>
<dbReference type="InterPro" id="IPR011009">
    <property type="entry name" value="Kinase-like_dom_sf"/>
</dbReference>
<feature type="region of interest" description="Disordered" evidence="8">
    <location>
        <begin position="401"/>
        <end position="475"/>
    </location>
</feature>
<evidence type="ECO:0000256" key="8">
    <source>
        <dbReference type="SAM" id="MobiDB-lite"/>
    </source>
</evidence>
<dbReference type="InterPro" id="IPR017441">
    <property type="entry name" value="Protein_kinase_ATP_BS"/>
</dbReference>
<evidence type="ECO:0000256" key="9">
    <source>
        <dbReference type="SAM" id="Phobius"/>
    </source>
</evidence>
<proteinExistence type="predicted"/>
<dbReference type="Pfam" id="PF00069">
    <property type="entry name" value="Pkinase"/>
    <property type="match status" value="1"/>
</dbReference>
<keyword evidence="12" id="KW-1185">Reference proteome</keyword>
<dbReference type="Gene3D" id="1.10.510.10">
    <property type="entry name" value="Transferase(Phosphotransferase) domain 1"/>
    <property type="match status" value="1"/>
</dbReference>
<dbReference type="Proteomes" id="UP000460221">
    <property type="component" value="Unassembled WGS sequence"/>
</dbReference>
<accession>A0A7K1FTS2</accession>
<evidence type="ECO:0000256" key="6">
    <source>
        <dbReference type="ARBA" id="ARBA00022840"/>
    </source>
</evidence>
<keyword evidence="9" id="KW-0472">Membrane</keyword>
<dbReference type="PANTHER" id="PTHR43289">
    <property type="entry name" value="MITOGEN-ACTIVATED PROTEIN KINASE KINASE KINASE 20-RELATED"/>
    <property type="match status" value="1"/>
</dbReference>
<feature type="region of interest" description="Disordered" evidence="8">
    <location>
        <begin position="1"/>
        <end position="31"/>
    </location>
</feature>
<dbReference type="EMBL" id="WLYK01000011">
    <property type="protein sequence ID" value="MTD16789.1"/>
    <property type="molecule type" value="Genomic_DNA"/>
</dbReference>
<evidence type="ECO:0000313" key="12">
    <source>
        <dbReference type="Proteomes" id="UP000460221"/>
    </source>
</evidence>